<accession>A0A2V0P9T9</accession>
<feature type="region of interest" description="Disordered" evidence="1">
    <location>
        <begin position="28"/>
        <end position="84"/>
    </location>
</feature>
<feature type="compositionally biased region" description="Gly residues" evidence="1">
    <location>
        <begin position="457"/>
        <end position="466"/>
    </location>
</feature>
<gene>
    <name evidence="3" type="ORF">Rsub_06735</name>
</gene>
<dbReference type="PANTHER" id="PTHR13270:SF14">
    <property type="entry name" value="SEX DETERMINATION AND DOSAGE COMPENSATION PROTEIN SDC-2"/>
    <property type="match status" value="1"/>
</dbReference>
<dbReference type="PANTHER" id="PTHR13270">
    <property type="entry name" value="PROTEIN C20ORF116-RELATED"/>
    <property type="match status" value="1"/>
</dbReference>
<feature type="compositionally biased region" description="Basic residues" evidence="1">
    <location>
        <begin position="488"/>
        <end position="504"/>
    </location>
</feature>
<proteinExistence type="predicted"/>
<keyword evidence="2" id="KW-0472">Membrane</keyword>
<evidence type="ECO:0000256" key="1">
    <source>
        <dbReference type="SAM" id="MobiDB-lite"/>
    </source>
</evidence>
<feature type="transmembrane region" description="Helical" evidence="2">
    <location>
        <begin position="6"/>
        <end position="26"/>
    </location>
</feature>
<dbReference type="InParanoid" id="A0A2V0P9T9"/>
<keyword evidence="2" id="KW-0812">Transmembrane</keyword>
<feature type="compositionally biased region" description="Polar residues" evidence="1">
    <location>
        <begin position="113"/>
        <end position="123"/>
    </location>
</feature>
<keyword evidence="2" id="KW-1133">Transmembrane helix</keyword>
<feature type="compositionally biased region" description="Low complexity" evidence="1">
    <location>
        <begin position="40"/>
        <end position="49"/>
    </location>
</feature>
<dbReference type="AlphaFoldDB" id="A0A2V0P9T9"/>
<name>A0A2V0P9T9_9CHLO</name>
<feature type="region of interest" description="Disordered" evidence="1">
    <location>
        <begin position="446"/>
        <end position="568"/>
    </location>
</feature>
<evidence type="ECO:0000256" key="2">
    <source>
        <dbReference type="SAM" id="Phobius"/>
    </source>
</evidence>
<keyword evidence="4" id="KW-1185">Reference proteome</keyword>
<organism evidence="3 4">
    <name type="scientific">Raphidocelis subcapitata</name>
    <dbReference type="NCBI Taxonomy" id="307507"/>
    <lineage>
        <taxon>Eukaryota</taxon>
        <taxon>Viridiplantae</taxon>
        <taxon>Chlorophyta</taxon>
        <taxon>core chlorophytes</taxon>
        <taxon>Chlorophyceae</taxon>
        <taxon>CS clade</taxon>
        <taxon>Sphaeropleales</taxon>
        <taxon>Selenastraceae</taxon>
        <taxon>Raphidocelis</taxon>
    </lineage>
</organism>
<feature type="compositionally biased region" description="Basic residues" evidence="1">
    <location>
        <begin position="54"/>
        <end position="69"/>
    </location>
</feature>
<feature type="compositionally biased region" description="Basic and acidic residues" evidence="1">
    <location>
        <begin position="542"/>
        <end position="552"/>
    </location>
</feature>
<feature type="compositionally biased region" description="Low complexity" evidence="1">
    <location>
        <begin position="512"/>
        <end position="541"/>
    </location>
</feature>
<evidence type="ECO:0000313" key="3">
    <source>
        <dbReference type="EMBL" id="GBF94620.1"/>
    </source>
</evidence>
<reference evidence="3 4" key="1">
    <citation type="journal article" date="2018" name="Sci. Rep.">
        <title>Raphidocelis subcapitata (=Pseudokirchneriella subcapitata) provides an insight into genome evolution and environmental adaptations in the Sphaeropleales.</title>
        <authorList>
            <person name="Suzuki S."/>
            <person name="Yamaguchi H."/>
            <person name="Nakajima N."/>
            <person name="Kawachi M."/>
        </authorList>
    </citation>
    <scope>NUCLEOTIDE SEQUENCE [LARGE SCALE GENOMIC DNA]</scope>
    <source>
        <strain evidence="3 4">NIES-35</strain>
    </source>
</reference>
<dbReference type="EMBL" id="BDRX01000053">
    <property type="protein sequence ID" value="GBF94620.1"/>
    <property type="molecule type" value="Genomic_DNA"/>
</dbReference>
<feature type="region of interest" description="Disordered" evidence="1">
    <location>
        <begin position="588"/>
        <end position="612"/>
    </location>
</feature>
<feature type="region of interest" description="Disordered" evidence="1">
    <location>
        <begin position="111"/>
        <end position="133"/>
    </location>
</feature>
<feature type="region of interest" description="Disordered" evidence="1">
    <location>
        <begin position="373"/>
        <end position="393"/>
    </location>
</feature>
<evidence type="ECO:0000313" key="4">
    <source>
        <dbReference type="Proteomes" id="UP000247498"/>
    </source>
</evidence>
<comment type="caution">
    <text evidence="3">The sequence shown here is derived from an EMBL/GenBank/DDBJ whole genome shotgun (WGS) entry which is preliminary data.</text>
</comment>
<sequence length="612" mass="62891">MARINAFAGLFTAISIALVASVTVLAPRKGKKRGEKDTNASAAPAPACSEPQTRRCRLSRSQRKTKKTPKTPNQAQKPRTPKANPFAALSRGFRCLFASCLACPPVIEHGTNGPYTSRAQTTAEPPARRRGRPHPIRTAAAAFRTSLRALRRAPATVPEPSALVAAAPLPASALTLPHTFTTAIGKALSHAAEAALGLGAACVCVSGHAFCARFVPVPTGRAGRRAAARFSAAARIGRKLLLVSGTASPACGGGVAFCINSFAFIGPAPALPACLLGHRRHATARAARAAFLRLPICRPLTSFARGAASGPVLLPPAVFKALAPAPLPSYLWPTPAAVAAPLLLLLAPPADAAAVEPEAASVLLPLLPPSPEAHTPEAAAAGDDTFEPAPSPAATVPLSFEVSSPLPFSLPSPPAAASAVAAAAIELDGSDGGGAPASEGVQDFVSAPFEDGSQPQSGGGSGGGSSEAGDEAPARDGGAAPGEGEPRRRARGCRGCRGGRGKKKPAADSEDQQQQQESQQQQQESQQQQQESQQQQPQQQEQQKEEQQREEQPPGPHRRDNRPKRLLNAACAANGRGLALALGGVMRQQATAGAGGEQCAPHLPQARGRAVR</sequence>
<protein>
    <submittedName>
        <fullName evidence="3">Uncharacterized protein</fullName>
    </submittedName>
</protein>
<dbReference type="Proteomes" id="UP000247498">
    <property type="component" value="Unassembled WGS sequence"/>
</dbReference>